<gene>
    <name evidence="1" type="ORF">DHETER_LOCUS16107</name>
</gene>
<protein>
    <submittedName>
        <fullName evidence="1">15569_t:CDS:1</fullName>
    </submittedName>
</protein>
<feature type="non-terminal residue" evidence="1">
    <location>
        <position position="1"/>
    </location>
</feature>
<dbReference type="Proteomes" id="UP000789702">
    <property type="component" value="Unassembled WGS sequence"/>
</dbReference>
<organism evidence="1 2">
    <name type="scientific">Dentiscutata heterogama</name>
    <dbReference type="NCBI Taxonomy" id="1316150"/>
    <lineage>
        <taxon>Eukaryota</taxon>
        <taxon>Fungi</taxon>
        <taxon>Fungi incertae sedis</taxon>
        <taxon>Mucoromycota</taxon>
        <taxon>Glomeromycotina</taxon>
        <taxon>Glomeromycetes</taxon>
        <taxon>Diversisporales</taxon>
        <taxon>Gigasporaceae</taxon>
        <taxon>Dentiscutata</taxon>
    </lineage>
</organism>
<feature type="non-terminal residue" evidence="1">
    <location>
        <position position="166"/>
    </location>
</feature>
<evidence type="ECO:0000313" key="2">
    <source>
        <dbReference type="Proteomes" id="UP000789702"/>
    </source>
</evidence>
<keyword evidence="2" id="KW-1185">Reference proteome</keyword>
<accession>A0ACA9R475</accession>
<reference evidence="1" key="1">
    <citation type="submission" date="2021-06" db="EMBL/GenBank/DDBJ databases">
        <authorList>
            <person name="Kallberg Y."/>
            <person name="Tangrot J."/>
            <person name="Rosling A."/>
        </authorList>
    </citation>
    <scope>NUCLEOTIDE SEQUENCE</scope>
    <source>
        <strain evidence="1">IL203A</strain>
    </source>
</reference>
<evidence type="ECO:0000313" key="1">
    <source>
        <dbReference type="EMBL" id="CAG8775737.1"/>
    </source>
</evidence>
<sequence length="166" mass="18788">APDGRSVIDCNDQGVQFAIAECSDITINQFEEKNWEHAVIPYGLVPPIFMPNKIDPILSLIQHTTFADGSVALGFLMHHQVIDNFGLFTFIENWGRRARLEQIDPPTHDRSLLKASSNPPTDVPSKYFTIKSGQNLFSGRNPVPITTKIFHFSDDVLKRLRDYYSV</sequence>
<proteinExistence type="predicted"/>
<name>A0ACA9R475_9GLOM</name>
<comment type="caution">
    <text evidence="1">The sequence shown here is derived from an EMBL/GenBank/DDBJ whole genome shotgun (WGS) entry which is preliminary data.</text>
</comment>
<dbReference type="EMBL" id="CAJVPU010059665">
    <property type="protein sequence ID" value="CAG8775737.1"/>
    <property type="molecule type" value="Genomic_DNA"/>
</dbReference>